<feature type="compositionally biased region" description="Low complexity" evidence="1">
    <location>
        <begin position="9"/>
        <end position="21"/>
    </location>
</feature>
<dbReference type="EMBL" id="KZ308863">
    <property type="protein sequence ID" value="KAG8234993.1"/>
    <property type="molecule type" value="Genomic_DNA"/>
</dbReference>
<evidence type="ECO:0000313" key="3">
    <source>
        <dbReference type="Proteomes" id="UP000792457"/>
    </source>
</evidence>
<gene>
    <name evidence="2" type="ORF">J437_LFUL013873</name>
</gene>
<name>A0A8K0P7J8_LADFU</name>
<dbReference type="AlphaFoldDB" id="A0A8K0P7J8"/>
<feature type="compositionally biased region" description="Basic and acidic residues" evidence="1">
    <location>
        <begin position="29"/>
        <end position="62"/>
    </location>
</feature>
<organism evidence="2 3">
    <name type="scientific">Ladona fulva</name>
    <name type="common">Scarce chaser dragonfly</name>
    <name type="synonym">Libellula fulva</name>
    <dbReference type="NCBI Taxonomy" id="123851"/>
    <lineage>
        <taxon>Eukaryota</taxon>
        <taxon>Metazoa</taxon>
        <taxon>Ecdysozoa</taxon>
        <taxon>Arthropoda</taxon>
        <taxon>Hexapoda</taxon>
        <taxon>Insecta</taxon>
        <taxon>Pterygota</taxon>
        <taxon>Palaeoptera</taxon>
        <taxon>Odonata</taxon>
        <taxon>Epiprocta</taxon>
        <taxon>Anisoptera</taxon>
        <taxon>Libelluloidea</taxon>
        <taxon>Libellulidae</taxon>
        <taxon>Ladona</taxon>
    </lineage>
</organism>
<keyword evidence="3" id="KW-1185">Reference proteome</keyword>
<protein>
    <submittedName>
        <fullName evidence="2">Uncharacterized protein</fullName>
    </submittedName>
</protein>
<accession>A0A8K0P7J8</accession>
<dbReference type="Proteomes" id="UP000792457">
    <property type="component" value="Unassembled WGS sequence"/>
</dbReference>
<feature type="region of interest" description="Disordered" evidence="1">
    <location>
        <begin position="1"/>
        <end position="71"/>
    </location>
</feature>
<reference evidence="2" key="1">
    <citation type="submission" date="2013-04" db="EMBL/GenBank/DDBJ databases">
        <authorList>
            <person name="Qu J."/>
            <person name="Murali S.C."/>
            <person name="Bandaranaike D."/>
            <person name="Bellair M."/>
            <person name="Blankenburg K."/>
            <person name="Chao H."/>
            <person name="Dinh H."/>
            <person name="Doddapaneni H."/>
            <person name="Downs B."/>
            <person name="Dugan-Rocha S."/>
            <person name="Elkadiri S."/>
            <person name="Gnanaolivu R.D."/>
            <person name="Hernandez B."/>
            <person name="Javaid M."/>
            <person name="Jayaseelan J.C."/>
            <person name="Lee S."/>
            <person name="Li M."/>
            <person name="Ming W."/>
            <person name="Munidasa M."/>
            <person name="Muniz J."/>
            <person name="Nguyen L."/>
            <person name="Ongeri F."/>
            <person name="Osuji N."/>
            <person name="Pu L.-L."/>
            <person name="Puazo M."/>
            <person name="Qu C."/>
            <person name="Quiroz J."/>
            <person name="Raj R."/>
            <person name="Weissenberger G."/>
            <person name="Xin Y."/>
            <person name="Zou X."/>
            <person name="Han Y."/>
            <person name="Richards S."/>
            <person name="Worley K."/>
            <person name="Muzny D."/>
            <person name="Gibbs R."/>
        </authorList>
    </citation>
    <scope>NUCLEOTIDE SEQUENCE</scope>
    <source>
        <strain evidence="2">Sampled in the wild</strain>
    </source>
</reference>
<evidence type="ECO:0000256" key="1">
    <source>
        <dbReference type="SAM" id="MobiDB-lite"/>
    </source>
</evidence>
<reference evidence="2" key="2">
    <citation type="submission" date="2017-10" db="EMBL/GenBank/DDBJ databases">
        <title>Ladona fulva Genome sequencing and assembly.</title>
        <authorList>
            <person name="Murali S."/>
            <person name="Richards S."/>
            <person name="Bandaranaike D."/>
            <person name="Bellair M."/>
            <person name="Blankenburg K."/>
            <person name="Chao H."/>
            <person name="Dinh H."/>
            <person name="Doddapaneni H."/>
            <person name="Dugan-Rocha S."/>
            <person name="Elkadiri S."/>
            <person name="Gnanaolivu R."/>
            <person name="Hernandez B."/>
            <person name="Skinner E."/>
            <person name="Javaid M."/>
            <person name="Lee S."/>
            <person name="Li M."/>
            <person name="Ming W."/>
            <person name="Munidasa M."/>
            <person name="Muniz J."/>
            <person name="Nguyen L."/>
            <person name="Hughes D."/>
            <person name="Osuji N."/>
            <person name="Pu L.-L."/>
            <person name="Puazo M."/>
            <person name="Qu C."/>
            <person name="Quiroz J."/>
            <person name="Raj R."/>
            <person name="Weissenberger G."/>
            <person name="Xin Y."/>
            <person name="Zou X."/>
            <person name="Han Y."/>
            <person name="Worley K."/>
            <person name="Muzny D."/>
            <person name="Gibbs R."/>
        </authorList>
    </citation>
    <scope>NUCLEOTIDE SEQUENCE</scope>
    <source>
        <strain evidence="2">Sampled in the wild</strain>
    </source>
</reference>
<proteinExistence type="predicted"/>
<sequence length="71" mass="7734">MIVIPEDCPSTSSHPPLLLSSPNPPSEPAKPKEGTGSKRKRGVDYEDNHEKLINSSERKAAAMEKLNPEVP</sequence>
<comment type="caution">
    <text evidence="2">The sequence shown here is derived from an EMBL/GenBank/DDBJ whole genome shotgun (WGS) entry which is preliminary data.</text>
</comment>
<evidence type="ECO:0000313" key="2">
    <source>
        <dbReference type="EMBL" id="KAG8234993.1"/>
    </source>
</evidence>